<dbReference type="AlphaFoldDB" id="A0A4S9KR87"/>
<accession>A0A4S9KR87</accession>
<reference evidence="1 2" key="1">
    <citation type="submission" date="2018-10" db="EMBL/GenBank/DDBJ databases">
        <title>Fifty Aureobasidium pullulans genomes reveal a recombining polyextremotolerant generalist.</title>
        <authorList>
            <person name="Gostincar C."/>
            <person name="Turk M."/>
            <person name="Zajc J."/>
            <person name="Gunde-Cimerman N."/>
        </authorList>
    </citation>
    <scope>NUCLEOTIDE SEQUENCE [LARGE SCALE GENOMIC DNA]</scope>
    <source>
        <strain evidence="1 2">EXF-6604</strain>
    </source>
</reference>
<sequence length="321" mass="36773">MMREKQRERKGVVCMNAFSLESDYDMQPFGQIRGDCWRAGKVPTPKRKETFSIPEPEYAQLVSCLEEVGLSDFYHNEVRYATHLLDLPHANRPSRLINDFVNQILFKVAAFARSFEQDFPAISQRLLQLRIFSTTDMNLLSDEKSGHKLPDASVGYSDRVYPHVVFEVSCNQARKALDTLAWSYIMDSSHSVRCVVGLDLKHPQERSSPSARAHNVLVSVWRPLVEVEENIENMDVKQETTHQSLGQCDSEHAVAVCEIVVTSKDMIEILKEAELIQENLLRENQTASWERQALHRNWRKRRISPGDGSVEEVKRIAGFVS</sequence>
<comment type="caution">
    <text evidence="1">The sequence shown here is derived from an EMBL/GenBank/DDBJ whole genome shotgun (WGS) entry which is preliminary data.</text>
</comment>
<dbReference type="Proteomes" id="UP000306584">
    <property type="component" value="Unassembled WGS sequence"/>
</dbReference>
<proteinExistence type="predicted"/>
<name>A0A4S9KR87_AURPU</name>
<evidence type="ECO:0000313" key="2">
    <source>
        <dbReference type="Proteomes" id="UP000306584"/>
    </source>
</evidence>
<organism evidence="1 2">
    <name type="scientific">Aureobasidium pullulans</name>
    <name type="common">Black yeast</name>
    <name type="synonym">Pullularia pullulans</name>
    <dbReference type="NCBI Taxonomy" id="5580"/>
    <lineage>
        <taxon>Eukaryota</taxon>
        <taxon>Fungi</taxon>
        <taxon>Dikarya</taxon>
        <taxon>Ascomycota</taxon>
        <taxon>Pezizomycotina</taxon>
        <taxon>Dothideomycetes</taxon>
        <taxon>Dothideomycetidae</taxon>
        <taxon>Dothideales</taxon>
        <taxon>Saccotheciaceae</taxon>
        <taxon>Aureobasidium</taxon>
    </lineage>
</organism>
<dbReference type="EMBL" id="QZBD01000338">
    <property type="protein sequence ID" value="THY18851.1"/>
    <property type="molecule type" value="Genomic_DNA"/>
</dbReference>
<evidence type="ECO:0000313" key="1">
    <source>
        <dbReference type="EMBL" id="THY18851.1"/>
    </source>
</evidence>
<protein>
    <submittedName>
        <fullName evidence="1">Uncharacterized protein</fullName>
    </submittedName>
</protein>
<gene>
    <name evidence="1" type="ORF">D6D01_07180</name>
</gene>